<reference evidence="1" key="1">
    <citation type="submission" date="2020-04" db="EMBL/GenBank/DDBJ databases">
        <authorList>
            <person name="Broberg M."/>
        </authorList>
    </citation>
    <scope>NUCLEOTIDE SEQUENCE</scope>
</reference>
<comment type="caution">
    <text evidence="1">The sequence shown here is derived from an EMBL/GenBank/DDBJ whole genome shotgun (WGS) entry which is preliminary data.</text>
</comment>
<evidence type="ECO:0000313" key="1">
    <source>
        <dbReference type="EMBL" id="CAG9948787.1"/>
    </source>
</evidence>
<organism evidence="1 2">
    <name type="scientific">Clonostachys rosea f. rosea IK726</name>
    <dbReference type="NCBI Taxonomy" id="1349383"/>
    <lineage>
        <taxon>Eukaryota</taxon>
        <taxon>Fungi</taxon>
        <taxon>Dikarya</taxon>
        <taxon>Ascomycota</taxon>
        <taxon>Pezizomycotina</taxon>
        <taxon>Sordariomycetes</taxon>
        <taxon>Hypocreomycetidae</taxon>
        <taxon>Hypocreales</taxon>
        <taxon>Bionectriaceae</taxon>
        <taxon>Clonostachys</taxon>
    </lineage>
</organism>
<gene>
    <name evidence="1" type="ORF">CRV2_00018080</name>
</gene>
<reference evidence="1" key="2">
    <citation type="submission" date="2021-10" db="EMBL/GenBank/DDBJ databases">
        <authorList>
            <person name="Piombo E."/>
        </authorList>
    </citation>
    <scope>NUCLEOTIDE SEQUENCE</scope>
</reference>
<evidence type="ECO:0000313" key="2">
    <source>
        <dbReference type="Proteomes" id="UP000836387"/>
    </source>
</evidence>
<protein>
    <submittedName>
        <fullName evidence="1">Uncharacterized protein</fullName>
    </submittedName>
</protein>
<name>A0ACA9U898_BIOOC</name>
<proteinExistence type="predicted"/>
<keyword evidence="2" id="KW-1185">Reference proteome</keyword>
<accession>A0ACA9U898</accession>
<dbReference type="EMBL" id="CADEHS020000038">
    <property type="protein sequence ID" value="CAG9948787.1"/>
    <property type="molecule type" value="Genomic_DNA"/>
</dbReference>
<dbReference type="Proteomes" id="UP000836387">
    <property type="component" value="Unassembled WGS sequence"/>
</dbReference>
<sequence>MPLPQKAFEQSFIIGKEELAAKSLGKDQIESTNDSGEKTKSVKRRRTGSYAKGPLEVERKERLVCEEKYRISFDTSMQSFDGIKLRMSIKGWSLEYVTVKNAGSHLKVRVKVLSLICYSFPEILKDQEAVVMKNEEYALSMEQDGQGELQG</sequence>